<organism evidence="1 2">
    <name type="scientific">Protopolystoma xenopodis</name>
    <dbReference type="NCBI Taxonomy" id="117903"/>
    <lineage>
        <taxon>Eukaryota</taxon>
        <taxon>Metazoa</taxon>
        <taxon>Spiralia</taxon>
        <taxon>Lophotrochozoa</taxon>
        <taxon>Platyhelminthes</taxon>
        <taxon>Monogenea</taxon>
        <taxon>Polyopisthocotylea</taxon>
        <taxon>Polystomatidea</taxon>
        <taxon>Polystomatidae</taxon>
        <taxon>Protopolystoma</taxon>
    </lineage>
</organism>
<dbReference type="EMBL" id="CAAALY010259175">
    <property type="protein sequence ID" value="VEL38840.1"/>
    <property type="molecule type" value="Genomic_DNA"/>
</dbReference>
<sequence>MRLVLGARAGSIWSSIASRLCNNLSPTRSYSREDDRGMMSISILAEHPQSAGRAERRRHTVWTHVGEMR</sequence>
<comment type="caution">
    <text evidence="1">The sequence shown here is derived from an EMBL/GenBank/DDBJ whole genome shotgun (WGS) entry which is preliminary data.</text>
</comment>
<protein>
    <submittedName>
        <fullName evidence="1">Uncharacterized protein</fullName>
    </submittedName>
</protein>
<proteinExistence type="predicted"/>
<gene>
    <name evidence="1" type="ORF">PXEA_LOCUS32280</name>
</gene>
<evidence type="ECO:0000313" key="1">
    <source>
        <dbReference type="EMBL" id="VEL38840.1"/>
    </source>
</evidence>
<dbReference type="Proteomes" id="UP000784294">
    <property type="component" value="Unassembled WGS sequence"/>
</dbReference>
<evidence type="ECO:0000313" key="2">
    <source>
        <dbReference type="Proteomes" id="UP000784294"/>
    </source>
</evidence>
<keyword evidence="2" id="KW-1185">Reference proteome</keyword>
<name>A0A448XKJ5_9PLAT</name>
<reference evidence="1" key="1">
    <citation type="submission" date="2018-11" db="EMBL/GenBank/DDBJ databases">
        <authorList>
            <consortium name="Pathogen Informatics"/>
        </authorList>
    </citation>
    <scope>NUCLEOTIDE SEQUENCE</scope>
</reference>
<accession>A0A448XKJ5</accession>
<dbReference type="AlphaFoldDB" id="A0A448XKJ5"/>